<dbReference type="EMBL" id="JXJN01016192">
    <property type="status" value="NOT_ANNOTATED_CDS"/>
    <property type="molecule type" value="Genomic_DNA"/>
</dbReference>
<name>A0A1B0BL23_9MUSC</name>
<keyword evidence="2" id="KW-1185">Reference proteome</keyword>
<evidence type="ECO:0008006" key="3">
    <source>
        <dbReference type="Google" id="ProtNLM"/>
    </source>
</evidence>
<dbReference type="Proteomes" id="UP000092460">
    <property type="component" value="Unassembled WGS sequence"/>
</dbReference>
<evidence type="ECO:0000313" key="2">
    <source>
        <dbReference type="Proteomes" id="UP000092460"/>
    </source>
</evidence>
<reference evidence="1" key="2">
    <citation type="submission" date="2020-05" db="UniProtKB">
        <authorList>
            <consortium name="EnsemblMetazoa"/>
        </authorList>
    </citation>
    <scope>IDENTIFICATION</scope>
    <source>
        <strain evidence="1">IAEA</strain>
    </source>
</reference>
<dbReference type="EnsemblMetazoa" id="GPPI033493-RA">
    <property type="protein sequence ID" value="GPPI033493-PA"/>
    <property type="gene ID" value="GPPI033493"/>
</dbReference>
<organism evidence="1 2">
    <name type="scientific">Glossina palpalis gambiensis</name>
    <dbReference type="NCBI Taxonomy" id="67801"/>
    <lineage>
        <taxon>Eukaryota</taxon>
        <taxon>Metazoa</taxon>
        <taxon>Ecdysozoa</taxon>
        <taxon>Arthropoda</taxon>
        <taxon>Hexapoda</taxon>
        <taxon>Insecta</taxon>
        <taxon>Pterygota</taxon>
        <taxon>Neoptera</taxon>
        <taxon>Endopterygota</taxon>
        <taxon>Diptera</taxon>
        <taxon>Brachycera</taxon>
        <taxon>Muscomorpha</taxon>
        <taxon>Hippoboscoidea</taxon>
        <taxon>Glossinidae</taxon>
        <taxon>Glossina</taxon>
    </lineage>
</organism>
<dbReference type="VEuPathDB" id="VectorBase:GPPI033493"/>
<evidence type="ECO:0000313" key="1">
    <source>
        <dbReference type="EnsemblMetazoa" id="GPPI033493-PA"/>
    </source>
</evidence>
<dbReference type="EMBL" id="JXJN01016193">
    <property type="status" value="NOT_ANNOTATED_CDS"/>
    <property type="molecule type" value="Genomic_DNA"/>
</dbReference>
<protein>
    <recommendedName>
        <fullName evidence="3">SWIM-type domain-containing protein</fullName>
    </recommendedName>
</protein>
<dbReference type="AlphaFoldDB" id="A0A1B0BL23"/>
<accession>A0A1B0BL23</accession>
<reference evidence="2" key="1">
    <citation type="submission" date="2015-01" db="EMBL/GenBank/DDBJ databases">
        <authorList>
            <person name="Aksoy S."/>
            <person name="Warren W."/>
            <person name="Wilson R.K."/>
        </authorList>
    </citation>
    <scope>NUCLEOTIDE SEQUENCE [LARGE SCALE GENOMIC DNA]</scope>
    <source>
        <strain evidence="2">IAEA</strain>
    </source>
</reference>
<sequence>MVGTLIGTVNDLLKSSNEHFFHNNEYAMCICGLYNFSQPCRSPANGHRFGCRHALATAETNVAGFGTVLHQFHVVEWCLALVDGVCCLQYIHIYHIIVDNKNSLLFSCVHVLFTYNSNL</sequence>
<proteinExistence type="predicted"/>